<keyword evidence="11" id="KW-0808">Transferase</keyword>
<dbReference type="CDD" id="cd00610">
    <property type="entry name" value="OAT_like"/>
    <property type="match status" value="1"/>
</dbReference>
<evidence type="ECO:0000256" key="8">
    <source>
        <dbReference type="ARBA" id="ARBA00023244"/>
    </source>
</evidence>
<dbReference type="InterPro" id="IPR005814">
    <property type="entry name" value="Aminotrans_3"/>
</dbReference>
<dbReference type="PANTHER" id="PTHR43713">
    <property type="entry name" value="GLUTAMATE-1-SEMIALDEHYDE 2,1-AMINOMUTASE"/>
    <property type="match status" value="1"/>
</dbReference>
<proteinExistence type="inferred from homology"/>
<reference evidence="11" key="1">
    <citation type="journal article" date="2020" name="mSystems">
        <title>Genome- and Community-Level Interaction Insights into Carbon Utilization and Element Cycling Functions of Hydrothermarchaeota in Hydrothermal Sediment.</title>
        <authorList>
            <person name="Zhou Z."/>
            <person name="Liu Y."/>
            <person name="Xu W."/>
            <person name="Pan J."/>
            <person name="Luo Z.H."/>
            <person name="Li M."/>
        </authorList>
    </citation>
    <scope>NUCLEOTIDE SEQUENCE [LARGE SCALE GENOMIC DNA]</scope>
    <source>
        <strain evidence="11">SpSt-613</strain>
        <strain evidence="10">SpSt-669</strain>
    </source>
</reference>
<dbReference type="Gene3D" id="3.40.640.10">
    <property type="entry name" value="Type I PLP-dependent aspartate aminotransferase-like (Major domain)"/>
    <property type="match status" value="1"/>
</dbReference>
<dbReference type="EMBL" id="DTCM01000062">
    <property type="protein sequence ID" value="HGL40982.1"/>
    <property type="molecule type" value="Genomic_DNA"/>
</dbReference>
<keyword evidence="7" id="KW-0413">Isomerase</keyword>
<comment type="catalytic activity">
    <reaction evidence="1">
        <text>(S)-4-amino-5-oxopentanoate = 5-aminolevulinate</text>
        <dbReference type="Rhea" id="RHEA:14265"/>
        <dbReference type="ChEBI" id="CHEBI:57501"/>
        <dbReference type="ChEBI" id="CHEBI:356416"/>
        <dbReference type="EC" id="5.4.3.8"/>
    </reaction>
</comment>
<name>A0A7C4I8F3_CALS0</name>
<evidence type="ECO:0000256" key="6">
    <source>
        <dbReference type="ARBA" id="ARBA00022898"/>
    </source>
</evidence>
<sequence length="425" mass="47010">MDPAVFEEALRYLPGGVSYGVRYVDPIPIYVERAEGVYVYDLSGRRFVDFWLGHGALLMGHGYRPVIEAAMDQLAKGAHFGYPHIWEVRWAKQVCSMVPSVKMVRPTNSGTEANMYAVRTARGYTGRKLVGKIEGGWHGGYDGLQIGVTYPIDKPSSLGIPPETTANTLLLPYNDLDGVEKRIKGKELAAIVVEPVLGAGGFIPADIEYLKGLREICDREGILLIFDEVITGFRLAPGGAQQRFGVLPDITVLGKVIGGGPFPAGAFGGREDVMEVLDQRKRTNFYERVFHGGTYSGNPLTMRAGYVLLKELEKGEVYEKLEKLGERARRGLREALEPLGAYITGVGSLVCIHFTKEEPRDIHTANRTKDHKLTIEFSKHLYRKGILFVPPYNPHLFISAAHSQEDIDNLVEAAESFASLSKSRL</sequence>
<dbReference type="PANTHER" id="PTHR43713:SF3">
    <property type="entry name" value="GLUTAMATE-1-SEMIALDEHYDE 2,1-AMINOMUTASE 1, CHLOROPLASTIC-RELATED"/>
    <property type="match status" value="1"/>
</dbReference>
<comment type="similarity">
    <text evidence="4">Belongs to the class-III pyridoxal-phosphate-dependent aminotransferase family. HemL subfamily.</text>
</comment>
<comment type="caution">
    <text evidence="11">The sequence shown here is derived from an EMBL/GenBank/DDBJ whole genome shotgun (WGS) entry which is preliminary data.</text>
</comment>
<dbReference type="InterPro" id="IPR015424">
    <property type="entry name" value="PyrdxlP-dep_Trfase"/>
</dbReference>
<keyword evidence="8" id="KW-0627">Porphyrin biosynthesis</keyword>
<evidence type="ECO:0000256" key="9">
    <source>
        <dbReference type="RuleBase" id="RU003560"/>
    </source>
</evidence>
<evidence type="ECO:0000313" key="11">
    <source>
        <dbReference type="EMBL" id="HGN90692.1"/>
    </source>
</evidence>
<gene>
    <name evidence="11" type="ORF">ENT82_06170</name>
    <name evidence="10" type="ORF">ENU43_04890</name>
</gene>
<protein>
    <recommendedName>
        <fullName evidence="5">glutamate-1-semialdehyde 2,1-aminomutase</fullName>
        <ecNumber evidence="5">5.4.3.8</ecNumber>
    </recommendedName>
</protein>
<dbReference type="GO" id="GO:0042286">
    <property type="term" value="F:glutamate-1-semialdehyde 2,1-aminomutase activity"/>
    <property type="evidence" value="ECO:0007669"/>
    <property type="project" value="UniProtKB-EC"/>
</dbReference>
<evidence type="ECO:0000313" key="10">
    <source>
        <dbReference type="EMBL" id="HGL40982.1"/>
    </source>
</evidence>
<dbReference type="Pfam" id="PF00202">
    <property type="entry name" value="Aminotran_3"/>
    <property type="match status" value="1"/>
</dbReference>
<comment type="pathway">
    <text evidence="3">Porphyrin-containing compound metabolism; protoporphyrin-IX biosynthesis; 5-aminolevulinate from L-glutamyl-tRNA(Glu): step 2/2.</text>
</comment>
<keyword evidence="11" id="KW-0032">Aminotransferase</keyword>
<dbReference type="FunFam" id="3.40.640.10:FF:000021">
    <property type="entry name" value="Glutamate-1-semialdehyde 2,1-aminomutase"/>
    <property type="match status" value="1"/>
</dbReference>
<evidence type="ECO:0000256" key="4">
    <source>
        <dbReference type="ARBA" id="ARBA00008981"/>
    </source>
</evidence>
<evidence type="ECO:0000256" key="3">
    <source>
        <dbReference type="ARBA" id="ARBA00004819"/>
    </source>
</evidence>
<dbReference type="EC" id="5.4.3.8" evidence="5"/>
<organism evidence="11">
    <name type="scientific">Caldiarchaeum subterraneum</name>
    <dbReference type="NCBI Taxonomy" id="311458"/>
    <lineage>
        <taxon>Archaea</taxon>
        <taxon>Nitrososphaerota</taxon>
        <taxon>Candidatus Caldarchaeales</taxon>
        <taxon>Candidatus Caldarchaeaceae</taxon>
        <taxon>Candidatus Caldarchaeum</taxon>
    </lineage>
</organism>
<dbReference type="EMBL" id="DTAD01000066">
    <property type="protein sequence ID" value="HGN90692.1"/>
    <property type="molecule type" value="Genomic_DNA"/>
</dbReference>
<dbReference type="SUPFAM" id="SSF53383">
    <property type="entry name" value="PLP-dependent transferases"/>
    <property type="match status" value="1"/>
</dbReference>
<evidence type="ECO:0000256" key="5">
    <source>
        <dbReference type="ARBA" id="ARBA00012143"/>
    </source>
</evidence>
<dbReference type="InterPro" id="IPR015421">
    <property type="entry name" value="PyrdxlP-dep_Trfase_major"/>
</dbReference>
<accession>A0A7C4I8F3</accession>
<dbReference type="GO" id="GO:0008483">
    <property type="term" value="F:transaminase activity"/>
    <property type="evidence" value="ECO:0007669"/>
    <property type="project" value="UniProtKB-KW"/>
</dbReference>
<evidence type="ECO:0000256" key="1">
    <source>
        <dbReference type="ARBA" id="ARBA00001579"/>
    </source>
</evidence>
<dbReference type="PROSITE" id="PS00600">
    <property type="entry name" value="AA_TRANSFER_CLASS_3"/>
    <property type="match status" value="1"/>
</dbReference>
<dbReference type="GO" id="GO:0006779">
    <property type="term" value="P:porphyrin-containing compound biosynthetic process"/>
    <property type="evidence" value="ECO:0007669"/>
    <property type="project" value="UniProtKB-KW"/>
</dbReference>
<evidence type="ECO:0000256" key="7">
    <source>
        <dbReference type="ARBA" id="ARBA00023235"/>
    </source>
</evidence>
<dbReference type="Gene3D" id="3.90.1150.10">
    <property type="entry name" value="Aspartate Aminotransferase, domain 1"/>
    <property type="match status" value="1"/>
</dbReference>
<keyword evidence="6 9" id="KW-0663">Pyridoxal phosphate</keyword>
<dbReference type="InterPro" id="IPR015422">
    <property type="entry name" value="PyrdxlP-dep_Trfase_small"/>
</dbReference>
<dbReference type="InterPro" id="IPR049704">
    <property type="entry name" value="Aminotrans_3_PPA_site"/>
</dbReference>
<comment type="cofactor">
    <cofactor evidence="2">
        <name>pyridoxal 5'-phosphate</name>
        <dbReference type="ChEBI" id="CHEBI:597326"/>
    </cofactor>
</comment>
<evidence type="ECO:0000256" key="2">
    <source>
        <dbReference type="ARBA" id="ARBA00001933"/>
    </source>
</evidence>
<dbReference type="AlphaFoldDB" id="A0A7C4I8F3"/>
<dbReference type="GO" id="GO:0030170">
    <property type="term" value="F:pyridoxal phosphate binding"/>
    <property type="evidence" value="ECO:0007669"/>
    <property type="project" value="InterPro"/>
</dbReference>